<dbReference type="CDD" id="cd16278">
    <property type="entry name" value="metallo-hydrolase-like_MBL-fold"/>
    <property type="match status" value="1"/>
</dbReference>
<dbReference type="Gene3D" id="1.10.10.10">
    <property type="entry name" value="Winged helix-like DNA-binding domain superfamily/Winged helix DNA-binding domain"/>
    <property type="match status" value="1"/>
</dbReference>
<accession>A0ABZ3FN87</accession>
<dbReference type="InterPro" id="IPR036388">
    <property type="entry name" value="WH-like_DNA-bd_sf"/>
</dbReference>
<dbReference type="InterPro" id="IPR050662">
    <property type="entry name" value="Sec-metab_biosynth-thioest"/>
</dbReference>
<dbReference type="PANTHER" id="PTHR23131:SF0">
    <property type="entry name" value="ENDORIBONUCLEASE LACTB2"/>
    <property type="match status" value="1"/>
</dbReference>
<dbReference type="SUPFAM" id="SSF56281">
    <property type="entry name" value="Metallo-hydrolase/oxidoreductase"/>
    <property type="match status" value="1"/>
</dbReference>
<dbReference type="RefSeq" id="WP_425308007.1">
    <property type="nucleotide sequence ID" value="NZ_CP154795.1"/>
</dbReference>
<protein>
    <submittedName>
        <fullName evidence="2">MBL fold metallo-hydrolase</fullName>
    </submittedName>
</protein>
<evidence type="ECO:0000313" key="3">
    <source>
        <dbReference type="Proteomes" id="UP001442841"/>
    </source>
</evidence>
<dbReference type="Proteomes" id="UP001442841">
    <property type="component" value="Chromosome"/>
</dbReference>
<dbReference type="InterPro" id="IPR001279">
    <property type="entry name" value="Metallo-B-lactamas"/>
</dbReference>
<dbReference type="Pfam" id="PF00753">
    <property type="entry name" value="Lactamase_B"/>
    <property type="match status" value="1"/>
</dbReference>
<dbReference type="InterPro" id="IPR036866">
    <property type="entry name" value="RibonucZ/Hydroxyglut_hydro"/>
</dbReference>
<sequence length="251" mass="26985">MMTPVRLLAPNAGSMTLQGTNTWVLAPDDAKAIVIDPGPDDEAHRAAIDEACPLGIAEVWVTHRHDDHIASAPDLARYFGAPLRTFDPSLSTGRPLQVGETYGLGAAELEVLHLPGHTSDSIGFVLTGNDHTDLLTGDMILGEGTTVIVHPDGNLADYLESLARMRDLVEERGIRTILPGHGAIVEDPRAWLAFYADHRAQRLQQVRAAVAAGAATPEDVVRVVYGELNPVLTRAALASTRAQLDYLDTHD</sequence>
<dbReference type="EMBL" id="CP154795">
    <property type="protein sequence ID" value="XAN06579.1"/>
    <property type="molecule type" value="Genomic_DNA"/>
</dbReference>
<keyword evidence="3" id="KW-1185">Reference proteome</keyword>
<evidence type="ECO:0000259" key="1">
    <source>
        <dbReference type="SMART" id="SM00849"/>
    </source>
</evidence>
<dbReference type="SMART" id="SM00849">
    <property type="entry name" value="Lactamase_B"/>
    <property type="match status" value="1"/>
</dbReference>
<reference evidence="2 3" key="1">
    <citation type="submission" date="2024-04" db="EMBL/GenBank/DDBJ databases">
        <title>Isolation of an actinomycete strain from pig manure.</title>
        <authorList>
            <person name="Gong T."/>
            <person name="Yu Z."/>
            <person name="An M."/>
            <person name="Wei C."/>
            <person name="Yang W."/>
            <person name="Liu L."/>
        </authorList>
    </citation>
    <scope>NUCLEOTIDE SEQUENCE [LARGE SCALE GENOMIC DNA]</scope>
    <source>
        <strain evidence="2 3">ZF39</strain>
    </source>
</reference>
<evidence type="ECO:0000313" key="2">
    <source>
        <dbReference type="EMBL" id="XAN06579.1"/>
    </source>
</evidence>
<gene>
    <name evidence="2" type="ORF">AADG42_04400</name>
</gene>
<organism evidence="2 3">
    <name type="scientific">Ammonicoccus fulvus</name>
    <dbReference type="NCBI Taxonomy" id="3138240"/>
    <lineage>
        <taxon>Bacteria</taxon>
        <taxon>Bacillati</taxon>
        <taxon>Actinomycetota</taxon>
        <taxon>Actinomycetes</taxon>
        <taxon>Propionibacteriales</taxon>
        <taxon>Propionibacteriaceae</taxon>
        <taxon>Ammonicoccus</taxon>
    </lineage>
</organism>
<dbReference type="Gene3D" id="3.60.15.10">
    <property type="entry name" value="Ribonuclease Z/Hydroxyacylglutathione hydrolase-like"/>
    <property type="match status" value="1"/>
</dbReference>
<dbReference type="PANTHER" id="PTHR23131">
    <property type="entry name" value="ENDORIBONUCLEASE LACTB2"/>
    <property type="match status" value="1"/>
</dbReference>
<feature type="domain" description="Metallo-beta-lactamase" evidence="1">
    <location>
        <begin position="19"/>
        <end position="181"/>
    </location>
</feature>
<proteinExistence type="predicted"/>
<name>A0ABZ3FN87_9ACTN</name>